<dbReference type="GO" id="GO:0004642">
    <property type="term" value="F:phosphoribosylformylglycinamidine synthase activity"/>
    <property type="evidence" value="ECO:0007669"/>
    <property type="project" value="UniProtKB-UniRule"/>
</dbReference>
<organism evidence="7 8">
    <name type="scientific">Leptospirillum ferrooxidans (strain C2-3)</name>
    <dbReference type="NCBI Taxonomy" id="1162668"/>
    <lineage>
        <taxon>Bacteria</taxon>
        <taxon>Pseudomonadati</taxon>
        <taxon>Nitrospirota</taxon>
        <taxon>Nitrospiria</taxon>
        <taxon>Nitrospirales</taxon>
        <taxon>Nitrospiraceae</taxon>
        <taxon>Leptospirillum</taxon>
    </lineage>
</organism>
<evidence type="ECO:0000256" key="6">
    <source>
        <dbReference type="HAMAP-Rule" id="MF_01926"/>
    </source>
</evidence>
<dbReference type="SUPFAM" id="SSF82697">
    <property type="entry name" value="PurS-like"/>
    <property type="match status" value="1"/>
</dbReference>
<sequence>MTNTQVTPVKLKMTILVRIRPGILDPQGQAVCQALHDSGANEVESVRIGKIIEVIIEDKPFEDFAQVAKSFCESLLVNPLTEEFEILSIVPAPTSSSRTGSR</sequence>
<evidence type="ECO:0000256" key="2">
    <source>
        <dbReference type="ARBA" id="ARBA00022598"/>
    </source>
</evidence>
<dbReference type="OrthoDB" id="9799101at2"/>
<reference evidence="8" key="2">
    <citation type="submission" date="2012-03" db="EMBL/GenBank/DDBJ databases">
        <title>The complete genome sequence of the pioneer microbe on fresh volcanic deposit, Leptospirillum ferrooxidans strain C2-3.</title>
        <authorList>
            <person name="Fujimura R."/>
            <person name="Sato Y."/>
            <person name="Nishizawa T."/>
            <person name="Nanba K."/>
            <person name="Oshima K."/>
            <person name="Hattori M."/>
            <person name="Kamijo T."/>
            <person name="Ohta H."/>
        </authorList>
    </citation>
    <scope>NUCLEOTIDE SEQUENCE [LARGE SCALE GENOMIC DNA]</scope>
    <source>
        <strain evidence="8">C2-3</strain>
    </source>
</reference>
<gene>
    <name evidence="6 7" type="primary">purS</name>
    <name evidence="7" type="ordered locus">LFE_1144</name>
</gene>
<dbReference type="RefSeq" id="WP_014449325.1">
    <property type="nucleotide sequence ID" value="NC_017094.1"/>
</dbReference>
<comment type="pathway">
    <text evidence="6">Purine metabolism; IMP biosynthesis via de novo pathway; 5-amino-1-(5-phospho-D-ribosyl)imidazole from N(2)-formyl-N(1)-(5-phospho-D-ribosyl)glycinamide: step 1/2.</text>
</comment>
<evidence type="ECO:0000313" key="7">
    <source>
        <dbReference type="EMBL" id="BAM06835.1"/>
    </source>
</evidence>
<comment type="function">
    <text evidence="6">Part of the phosphoribosylformylglycinamidine synthase complex involved in the purines biosynthetic pathway. Catalyzes the ATP-dependent conversion of formylglycinamide ribonucleotide (FGAR) and glutamine to yield formylglycinamidine ribonucleotide (FGAM) and glutamate. The FGAM synthase complex is composed of three subunits. PurQ produces an ammonia molecule by converting glutamine to glutamate. PurL transfers the ammonia molecule to FGAR to form FGAM in an ATP-dependent manner. PurS interacts with PurQ and PurL and is thought to assist in the transfer of the ammonia molecule from PurQ to PurL.</text>
</comment>
<dbReference type="Pfam" id="PF02700">
    <property type="entry name" value="PurS"/>
    <property type="match status" value="1"/>
</dbReference>
<proteinExistence type="inferred from homology"/>
<evidence type="ECO:0000313" key="8">
    <source>
        <dbReference type="Proteomes" id="UP000007382"/>
    </source>
</evidence>
<comment type="catalytic activity">
    <reaction evidence="6">
        <text>N(2)-formyl-N(1)-(5-phospho-beta-D-ribosyl)glycinamide + L-glutamine + ATP + H2O = 2-formamido-N(1)-(5-O-phospho-beta-D-ribosyl)acetamidine + L-glutamate + ADP + phosphate + H(+)</text>
        <dbReference type="Rhea" id="RHEA:17129"/>
        <dbReference type="ChEBI" id="CHEBI:15377"/>
        <dbReference type="ChEBI" id="CHEBI:15378"/>
        <dbReference type="ChEBI" id="CHEBI:29985"/>
        <dbReference type="ChEBI" id="CHEBI:30616"/>
        <dbReference type="ChEBI" id="CHEBI:43474"/>
        <dbReference type="ChEBI" id="CHEBI:58359"/>
        <dbReference type="ChEBI" id="CHEBI:147286"/>
        <dbReference type="ChEBI" id="CHEBI:147287"/>
        <dbReference type="ChEBI" id="CHEBI:456216"/>
        <dbReference type="EC" id="6.3.5.3"/>
    </reaction>
</comment>
<dbReference type="eggNOG" id="COG1828">
    <property type="taxonomic scope" value="Bacteria"/>
</dbReference>
<evidence type="ECO:0000256" key="1">
    <source>
        <dbReference type="ARBA" id="ARBA00022490"/>
    </source>
</evidence>
<dbReference type="EMBL" id="AP012342">
    <property type="protein sequence ID" value="BAM06835.1"/>
    <property type="molecule type" value="Genomic_DNA"/>
</dbReference>
<protein>
    <recommendedName>
        <fullName evidence="6">Phosphoribosylformylglycinamidine synthase subunit PurS</fullName>
        <shortName evidence="6">FGAM synthase</shortName>
        <ecNumber evidence="6">6.3.5.3</ecNumber>
    </recommendedName>
    <alternativeName>
        <fullName evidence="6">Formylglycinamide ribonucleotide amidotransferase subunit III</fullName>
        <shortName evidence="6">FGAR amidotransferase III</shortName>
        <shortName evidence="6">FGAR-AT III</shortName>
    </alternativeName>
    <alternativeName>
        <fullName evidence="6">Phosphoribosylformylglycinamidine synthase subunit III</fullName>
    </alternativeName>
</protein>
<dbReference type="PANTHER" id="PTHR34696">
    <property type="entry name" value="PHOSPHORIBOSYLFORMYLGLYCINAMIDINE SYNTHASE SUBUNIT PURS"/>
    <property type="match status" value="1"/>
</dbReference>
<keyword evidence="5 6" id="KW-0067">ATP-binding</keyword>
<keyword evidence="4 6" id="KW-0658">Purine biosynthesis</keyword>
<reference evidence="7 8" key="1">
    <citation type="journal article" date="2012" name="J. Bacteriol.">
        <title>Complete Genome Sequence of Leptospirillum ferrooxidans Strain C2-3, Isolated from a Fresh Volcanic Ash Deposit on the Island of Miyake, Japan.</title>
        <authorList>
            <person name="Fujimura R."/>
            <person name="Sato Y."/>
            <person name="Nishizawa T."/>
            <person name="Oshima K."/>
            <person name="Kim S.-W."/>
            <person name="Hattori M."/>
            <person name="Kamijo T."/>
            <person name="Ohta H."/>
        </authorList>
    </citation>
    <scope>NUCLEOTIDE SEQUENCE [LARGE SCALE GENOMIC DNA]</scope>
    <source>
        <strain evidence="7 8">C2-3</strain>
    </source>
</reference>
<dbReference type="GO" id="GO:0006189">
    <property type="term" value="P:'de novo' IMP biosynthetic process"/>
    <property type="evidence" value="ECO:0007669"/>
    <property type="project" value="UniProtKB-UniRule"/>
</dbReference>
<comment type="similarity">
    <text evidence="6">Belongs to the PurS family.</text>
</comment>
<dbReference type="GO" id="GO:0005737">
    <property type="term" value="C:cytoplasm"/>
    <property type="evidence" value="ECO:0007669"/>
    <property type="project" value="UniProtKB-SubCell"/>
</dbReference>
<dbReference type="KEGG" id="lfc:LFE_1144"/>
<dbReference type="Proteomes" id="UP000007382">
    <property type="component" value="Chromosome"/>
</dbReference>
<dbReference type="AlphaFoldDB" id="I0INI6"/>
<evidence type="ECO:0000256" key="4">
    <source>
        <dbReference type="ARBA" id="ARBA00022755"/>
    </source>
</evidence>
<name>I0INI6_LEPFC</name>
<accession>I0INI6</accession>
<dbReference type="NCBIfam" id="TIGR00302">
    <property type="entry name" value="phosphoribosylformylglycinamidine synthase subunit PurS"/>
    <property type="match status" value="1"/>
</dbReference>
<dbReference type="PANTHER" id="PTHR34696:SF1">
    <property type="entry name" value="PHOSPHORIBOSYLFORMYLGLYCINAMIDINE SYNTHASE SUBUNIT PURS"/>
    <property type="match status" value="1"/>
</dbReference>
<dbReference type="InterPro" id="IPR036604">
    <property type="entry name" value="PurS-like_sf"/>
</dbReference>
<dbReference type="GO" id="GO:0005524">
    <property type="term" value="F:ATP binding"/>
    <property type="evidence" value="ECO:0007669"/>
    <property type="project" value="UniProtKB-UniRule"/>
</dbReference>
<keyword evidence="8" id="KW-1185">Reference proteome</keyword>
<dbReference type="HOGENOM" id="CLU_164833_3_0_0"/>
<dbReference type="EC" id="6.3.5.3" evidence="6"/>
<dbReference type="UniPathway" id="UPA00074">
    <property type="reaction ID" value="UER00128"/>
</dbReference>
<dbReference type="STRING" id="1162668.LFE_1144"/>
<keyword evidence="1 6" id="KW-0963">Cytoplasm</keyword>
<keyword evidence="2 6" id="KW-0436">Ligase</keyword>
<dbReference type="HAMAP" id="MF_01926">
    <property type="entry name" value="PurS"/>
    <property type="match status" value="1"/>
</dbReference>
<keyword evidence="3 6" id="KW-0547">Nucleotide-binding</keyword>
<dbReference type="PATRIC" id="fig|1162668.3.peg.1326"/>
<comment type="subcellular location">
    <subcellularLocation>
        <location evidence="6">Cytoplasm</location>
    </subcellularLocation>
</comment>
<comment type="subunit">
    <text evidence="6">Part of the FGAM synthase complex composed of 1 PurL, 1 PurQ and 2 PurS subunits.</text>
</comment>
<evidence type="ECO:0000256" key="3">
    <source>
        <dbReference type="ARBA" id="ARBA00022741"/>
    </source>
</evidence>
<dbReference type="Gene3D" id="3.30.1280.10">
    <property type="entry name" value="Phosphoribosylformylglycinamidine synthase subunit PurS"/>
    <property type="match status" value="1"/>
</dbReference>
<evidence type="ECO:0000256" key="5">
    <source>
        <dbReference type="ARBA" id="ARBA00022840"/>
    </source>
</evidence>
<dbReference type="InterPro" id="IPR003850">
    <property type="entry name" value="PurS"/>
</dbReference>